<reference evidence="1" key="1">
    <citation type="submission" date="2021-01" db="EMBL/GenBank/DDBJ databases">
        <authorList>
            <person name="Corre E."/>
            <person name="Pelletier E."/>
            <person name="Niang G."/>
            <person name="Scheremetjew M."/>
            <person name="Finn R."/>
            <person name="Kale V."/>
            <person name="Holt S."/>
            <person name="Cochrane G."/>
            <person name="Meng A."/>
            <person name="Brown T."/>
            <person name="Cohen L."/>
        </authorList>
    </citation>
    <scope>NUCLEOTIDE SEQUENCE</scope>
    <source>
        <strain evidence="1">CT5</strain>
    </source>
</reference>
<organism evidence="1">
    <name type="scientific">Euplotes crassus</name>
    <dbReference type="NCBI Taxonomy" id="5936"/>
    <lineage>
        <taxon>Eukaryota</taxon>
        <taxon>Sar</taxon>
        <taxon>Alveolata</taxon>
        <taxon>Ciliophora</taxon>
        <taxon>Intramacronucleata</taxon>
        <taxon>Spirotrichea</taxon>
        <taxon>Hypotrichia</taxon>
        <taxon>Euplotida</taxon>
        <taxon>Euplotidae</taxon>
        <taxon>Moneuplotes</taxon>
    </lineage>
</organism>
<protein>
    <submittedName>
        <fullName evidence="1">Uncharacterized protein</fullName>
    </submittedName>
</protein>
<sequence>MEANKEIELTGLQDTIDSAHEDGKIPFFFDTTGNAERFLTYTASVIDIAKHQVGIQLGATTVDDVKEDIRLRFKGAMAYGKTLVFFLDKLAGNFKSDYFDPDYCPEEIFDPVAIRDAEVYMKCVREEENVDNFGGKGNFMMKDEFKVIVVSTRDLDDEDNGQFEERMPMDHMRIIRIV</sequence>
<accession>A0A7S3KBQ4</accession>
<name>A0A7S3KBQ4_EUPCR</name>
<dbReference type="AlphaFoldDB" id="A0A7S3KBQ4"/>
<proteinExistence type="predicted"/>
<evidence type="ECO:0000313" key="1">
    <source>
        <dbReference type="EMBL" id="CAE0379961.1"/>
    </source>
</evidence>
<gene>
    <name evidence="1" type="ORF">ECRA1380_LOCUS4922</name>
</gene>
<dbReference type="EMBL" id="HBIK01010473">
    <property type="protein sequence ID" value="CAE0379961.1"/>
    <property type="molecule type" value="Transcribed_RNA"/>
</dbReference>